<proteinExistence type="inferred from homology"/>
<dbReference type="PRINTS" id="PR00081">
    <property type="entry name" value="GDHRDH"/>
</dbReference>
<dbReference type="CDD" id="cd05360">
    <property type="entry name" value="SDR_c3"/>
    <property type="match status" value="1"/>
</dbReference>
<evidence type="ECO:0000256" key="4">
    <source>
        <dbReference type="SAM" id="MobiDB-lite"/>
    </source>
</evidence>
<keyword evidence="7" id="KW-1185">Reference proteome</keyword>
<dbReference type="PRINTS" id="PR00080">
    <property type="entry name" value="SDRFAMILY"/>
</dbReference>
<sequence>MKAKLKKLSDQTIVITGASSGIGLVTARQAAKAGAKLVLAARSEAALRQLTDELSQQGCEVIYVVADVSKQADVKRIAREAKQKFGSFDTWVNNAGVSMYGKVVNESIDDMRQLFETNFWGLVYGSLEAVEHLRHRGGALINVGSVLSDVTAILQTMYSASKHAVKGFTDGLRTELEMEDAPVSVTLIQPAAIDTPYPLNAKNYLDKVPQHAPPAYAPETVAEAILGSATSPQRNILVGGAGKLFKGMEQWTPALLDKFMEKAFAPMSKSDKQDHRNRPSGLYEGAGQLQERGNYPGRTREISTYTKAKLHPAATAAIVAGTGLAVAALVNAFGPDSKDGKNKDGKKKSDKDASNGTSQRPDQDKQDKKLKSNSDKAANPTAGQGSDNVEDTGKGANGDGRAPRAGSAEATPSDVRGPVADKSKQGKPSGSKS</sequence>
<dbReference type="AlphaFoldDB" id="A0A1I0DLU6"/>
<evidence type="ECO:0000256" key="2">
    <source>
        <dbReference type="ARBA" id="ARBA00023002"/>
    </source>
</evidence>
<gene>
    <name evidence="6" type="ORF">SAMN04487998_1443</name>
</gene>
<dbReference type="PROSITE" id="PS00061">
    <property type="entry name" value="ADH_SHORT"/>
    <property type="match status" value="1"/>
</dbReference>
<dbReference type="InterPro" id="IPR057326">
    <property type="entry name" value="KR_dom"/>
</dbReference>
<protein>
    <submittedName>
        <fullName evidence="6">Short-chain dehydrogenase</fullName>
    </submittedName>
</protein>
<dbReference type="SUPFAM" id="SSF51735">
    <property type="entry name" value="NAD(P)-binding Rossmann-fold domains"/>
    <property type="match status" value="1"/>
</dbReference>
<dbReference type="Pfam" id="PF00106">
    <property type="entry name" value="adh_short"/>
    <property type="match status" value="1"/>
</dbReference>
<feature type="region of interest" description="Disordered" evidence="4">
    <location>
        <begin position="333"/>
        <end position="433"/>
    </location>
</feature>
<dbReference type="GO" id="GO:0016020">
    <property type="term" value="C:membrane"/>
    <property type="evidence" value="ECO:0007669"/>
    <property type="project" value="TreeGrafter"/>
</dbReference>
<feature type="region of interest" description="Disordered" evidence="4">
    <location>
        <begin position="267"/>
        <end position="296"/>
    </location>
</feature>
<dbReference type="InterPro" id="IPR020904">
    <property type="entry name" value="Sc_DH/Rdtase_CS"/>
</dbReference>
<dbReference type="EMBL" id="FOHS01000002">
    <property type="protein sequence ID" value="SET32826.1"/>
    <property type="molecule type" value="Genomic_DNA"/>
</dbReference>
<evidence type="ECO:0000313" key="7">
    <source>
        <dbReference type="Proteomes" id="UP000198697"/>
    </source>
</evidence>
<dbReference type="NCBIfam" id="NF005495">
    <property type="entry name" value="PRK07109.1"/>
    <property type="match status" value="1"/>
</dbReference>
<dbReference type="PANTHER" id="PTHR44196">
    <property type="entry name" value="DEHYDROGENASE/REDUCTASE SDR FAMILY MEMBER 7B"/>
    <property type="match status" value="1"/>
</dbReference>
<dbReference type="Proteomes" id="UP000198697">
    <property type="component" value="Unassembled WGS sequence"/>
</dbReference>
<dbReference type="Gene3D" id="3.40.50.720">
    <property type="entry name" value="NAD(P)-binding Rossmann-like Domain"/>
    <property type="match status" value="1"/>
</dbReference>
<reference evidence="7" key="1">
    <citation type="submission" date="2016-10" db="EMBL/GenBank/DDBJ databases">
        <authorList>
            <person name="Varghese N."/>
            <person name="Submissions S."/>
        </authorList>
    </citation>
    <scope>NUCLEOTIDE SEQUENCE [LARGE SCALE GENOMIC DNA]</scope>
    <source>
        <strain evidence="7">DSM 15310</strain>
    </source>
</reference>
<accession>A0A1I0DLU6</accession>
<evidence type="ECO:0000259" key="5">
    <source>
        <dbReference type="SMART" id="SM00822"/>
    </source>
</evidence>
<dbReference type="SMART" id="SM00822">
    <property type="entry name" value="PKS_KR"/>
    <property type="match status" value="1"/>
</dbReference>
<keyword evidence="2" id="KW-0560">Oxidoreductase</keyword>
<dbReference type="GO" id="GO:0016491">
    <property type="term" value="F:oxidoreductase activity"/>
    <property type="evidence" value="ECO:0007669"/>
    <property type="project" value="UniProtKB-KW"/>
</dbReference>
<feature type="domain" description="Ketoreductase" evidence="5">
    <location>
        <begin position="11"/>
        <end position="196"/>
    </location>
</feature>
<dbReference type="STRING" id="82805.SAMN04487998_1443"/>
<dbReference type="OrthoDB" id="9775296at2"/>
<organism evidence="6 7">
    <name type="scientific">Hymenobacter actinosclerus</name>
    <dbReference type="NCBI Taxonomy" id="82805"/>
    <lineage>
        <taxon>Bacteria</taxon>
        <taxon>Pseudomonadati</taxon>
        <taxon>Bacteroidota</taxon>
        <taxon>Cytophagia</taxon>
        <taxon>Cytophagales</taxon>
        <taxon>Hymenobacteraceae</taxon>
        <taxon>Hymenobacter</taxon>
    </lineage>
</organism>
<comment type="similarity">
    <text evidence="1 3">Belongs to the short-chain dehydrogenases/reductases (SDR) family.</text>
</comment>
<dbReference type="InterPro" id="IPR002347">
    <property type="entry name" value="SDR_fam"/>
</dbReference>
<feature type="compositionally biased region" description="Basic and acidic residues" evidence="4">
    <location>
        <begin position="361"/>
        <end position="374"/>
    </location>
</feature>
<evidence type="ECO:0000313" key="6">
    <source>
        <dbReference type="EMBL" id="SET32826.1"/>
    </source>
</evidence>
<dbReference type="RefSeq" id="WP_092769914.1">
    <property type="nucleotide sequence ID" value="NZ_FOHS01000002.1"/>
</dbReference>
<name>A0A1I0DLU6_9BACT</name>
<feature type="compositionally biased region" description="Basic and acidic residues" evidence="4">
    <location>
        <begin position="336"/>
        <end position="353"/>
    </location>
</feature>
<evidence type="ECO:0000256" key="1">
    <source>
        <dbReference type="ARBA" id="ARBA00006484"/>
    </source>
</evidence>
<dbReference type="InterPro" id="IPR036291">
    <property type="entry name" value="NAD(P)-bd_dom_sf"/>
</dbReference>
<dbReference type="PANTHER" id="PTHR44196:SF1">
    <property type="entry name" value="DEHYDROGENASE_REDUCTASE SDR FAMILY MEMBER 7B"/>
    <property type="match status" value="1"/>
</dbReference>
<evidence type="ECO:0000256" key="3">
    <source>
        <dbReference type="RuleBase" id="RU000363"/>
    </source>
</evidence>